<dbReference type="Proteomes" id="UP000016943">
    <property type="component" value="Chromosome"/>
</dbReference>
<dbReference type="AlphaFoldDB" id="U3GSH2"/>
<accession>U3GSH2</accession>
<name>U3GSH2_9CORY</name>
<dbReference type="Gene3D" id="1.10.860.10">
    <property type="entry name" value="DNAb Helicase, Chain A"/>
    <property type="match status" value="1"/>
</dbReference>
<dbReference type="PATRIC" id="fig|1348662.3.peg.14"/>
<dbReference type="STRING" id="1348662.CARG_00075"/>
<dbReference type="KEGG" id="caz:CARG_00075"/>
<gene>
    <name evidence="1" type="ORF">CARG_00075</name>
</gene>
<dbReference type="HOGENOM" id="CLU_1530066_0_0_11"/>
<proteinExistence type="predicted"/>
<keyword evidence="2" id="KW-1185">Reference proteome</keyword>
<organism evidence="1 2">
    <name type="scientific">Corynebacterium argentoratense DSM 44202</name>
    <dbReference type="NCBI Taxonomy" id="1348662"/>
    <lineage>
        <taxon>Bacteria</taxon>
        <taxon>Bacillati</taxon>
        <taxon>Actinomycetota</taxon>
        <taxon>Actinomycetes</taxon>
        <taxon>Mycobacteriales</taxon>
        <taxon>Corynebacteriaceae</taxon>
        <taxon>Corynebacterium</taxon>
    </lineage>
</organism>
<dbReference type="EMBL" id="CP006365">
    <property type="protein sequence ID" value="AGU14224.1"/>
    <property type="molecule type" value="Genomic_DNA"/>
</dbReference>
<protein>
    <submittedName>
        <fullName evidence="1">Uncharacterized protein</fullName>
    </submittedName>
</protein>
<dbReference type="RefSeq" id="WP_020975344.1">
    <property type="nucleotide sequence ID" value="NC_022198.1"/>
</dbReference>
<evidence type="ECO:0000313" key="1">
    <source>
        <dbReference type="EMBL" id="AGU14224.1"/>
    </source>
</evidence>
<dbReference type="GeneID" id="78248912"/>
<dbReference type="InterPro" id="IPR016136">
    <property type="entry name" value="DNA_helicase_N/primase_C"/>
</dbReference>
<reference evidence="1 2" key="1">
    <citation type="journal article" date="2013" name="Genome Announc.">
        <title>Whole-Genome Sequence of the Clinical Strain Corynebacterium argentoratense DSM 44202, Isolated from a Human Throat Specimen.</title>
        <authorList>
            <person name="Bomholt C."/>
            <person name="Glaub A."/>
            <person name="Gravermann K."/>
            <person name="Albersmeier A."/>
            <person name="Brinkrolf K."/>
            <person name="Ruckert C."/>
            <person name="Tauch A."/>
        </authorList>
    </citation>
    <scope>NUCLEOTIDE SEQUENCE [LARGE SCALE GENOMIC DNA]</scope>
    <source>
        <strain evidence="1">DSM 44202</strain>
    </source>
</reference>
<evidence type="ECO:0000313" key="2">
    <source>
        <dbReference type="Proteomes" id="UP000016943"/>
    </source>
</evidence>
<sequence length="175" mass="19442">MHNTTGTTNSITRNQQKTQDAAKSFICGLFNTPADRIPHYIDGLCEHDLTPQFWPLVQIIHTEAINLIDAGEGDKLVNPTVVMNQLPEVPTQLRSDLINATTTNPPAAYHLGSLARQLKQLRTRRAINTQGEELKAASHADPATIREQRGRLLYLIRLIDSNFPEEHPLTAYGAA</sequence>